<dbReference type="AlphaFoldDB" id="A0A0C6F4F6"/>
<evidence type="ECO:0000313" key="2">
    <source>
        <dbReference type="Proteomes" id="UP000061432"/>
    </source>
</evidence>
<dbReference type="OrthoDB" id="7996590at2"/>
<reference evidence="1 2" key="1">
    <citation type="journal article" date="2015" name="Genome Announc.">
        <title>Complete Genome Sequence of Methylobacterium aquaticum Strain 22A, Isolated from Racomitrium japonicum Moss.</title>
        <authorList>
            <person name="Tani A."/>
            <person name="Ogura Y."/>
            <person name="Hayashi T."/>
            <person name="Kimbara K."/>
        </authorList>
    </citation>
    <scope>NUCLEOTIDE SEQUENCE [LARGE SCALE GENOMIC DNA]</scope>
    <source>
        <strain evidence="1 2">MA-22A</strain>
    </source>
</reference>
<dbReference type="Proteomes" id="UP000061432">
    <property type="component" value="Chromosome"/>
</dbReference>
<gene>
    <name evidence="1" type="ORF">Maq22A_c23055</name>
</gene>
<protein>
    <submittedName>
        <fullName evidence="1">Uncharacterized protein</fullName>
    </submittedName>
</protein>
<name>A0A0C6F4F6_9HYPH</name>
<dbReference type="EMBL" id="AP014704">
    <property type="protein sequence ID" value="BAQ47576.1"/>
    <property type="molecule type" value="Genomic_DNA"/>
</dbReference>
<evidence type="ECO:0000313" key="1">
    <source>
        <dbReference type="EMBL" id="BAQ47576.1"/>
    </source>
</evidence>
<accession>A0A0C6F4F6</accession>
<proteinExistence type="predicted"/>
<sequence>MRPGYSYSEPPPGAVTCLTCRRMALAITRAEAGRRAAEANACRRPGDPRPPVDVVYWACCVRPRFRRARLGDCPDGSTYGSVVCEVVEEG</sequence>
<reference evidence="2" key="2">
    <citation type="submission" date="2015-01" db="EMBL/GenBank/DDBJ databases">
        <title>Complete genome sequence of Methylobacterium aquaticum strain 22A.</title>
        <authorList>
            <person name="Tani A."/>
            <person name="Ogura Y."/>
            <person name="Hayashi T."/>
        </authorList>
    </citation>
    <scope>NUCLEOTIDE SEQUENCE [LARGE SCALE GENOMIC DNA]</scope>
    <source>
        <strain evidence="2">MA-22A</strain>
    </source>
</reference>
<dbReference type="PATRIC" id="fig|270351.10.peg.4445"/>
<dbReference type="KEGG" id="maqu:Maq22A_c23055"/>
<organism evidence="1 2">
    <name type="scientific">Methylobacterium aquaticum</name>
    <dbReference type="NCBI Taxonomy" id="270351"/>
    <lineage>
        <taxon>Bacteria</taxon>
        <taxon>Pseudomonadati</taxon>
        <taxon>Pseudomonadota</taxon>
        <taxon>Alphaproteobacteria</taxon>
        <taxon>Hyphomicrobiales</taxon>
        <taxon>Methylobacteriaceae</taxon>
        <taxon>Methylobacterium</taxon>
    </lineage>
</organism>